<gene>
    <name evidence="1" type="ORF">QIS99_04870</name>
</gene>
<comment type="caution">
    <text evidence="1">The sequence shown here is derived from an EMBL/GenBank/DDBJ whole genome shotgun (WGS) entry which is preliminary data.</text>
</comment>
<evidence type="ECO:0000313" key="1">
    <source>
        <dbReference type="EMBL" id="MDI3385550.1"/>
    </source>
</evidence>
<proteinExistence type="predicted"/>
<dbReference type="Proteomes" id="UP001224661">
    <property type="component" value="Unassembled WGS sequence"/>
</dbReference>
<dbReference type="EMBL" id="JASCIR010000003">
    <property type="protein sequence ID" value="MDI3385550.1"/>
    <property type="molecule type" value="Genomic_DNA"/>
</dbReference>
<dbReference type="RefSeq" id="WP_282510825.1">
    <property type="nucleotide sequence ID" value="NZ_JASCIR010000003.1"/>
</dbReference>
<protein>
    <submittedName>
        <fullName evidence="1">Uncharacterized protein</fullName>
    </submittedName>
</protein>
<sequence length="102" mass="11011">MTKPHGVHIARLLPWTGSDGKPCFLLTDGDGYLTRVADHVESVQLGMAGELLDHIDDLLADLRATPDQLRYGLARMSESLRDVKRIADSRGARLSGAAADGD</sequence>
<keyword evidence="2" id="KW-1185">Reference proteome</keyword>
<accession>A0ABT6RM82</accession>
<reference evidence="1 2" key="1">
    <citation type="submission" date="2023-05" db="EMBL/GenBank/DDBJ databases">
        <title>Draft genome sequence of Streptomyces sp. B-S-A8 isolated from a cave soil in Thailand.</title>
        <authorList>
            <person name="Chamroensaksri N."/>
            <person name="Muangham S."/>
        </authorList>
    </citation>
    <scope>NUCLEOTIDE SEQUENCE [LARGE SCALE GENOMIC DNA]</scope>
    <source>
        <strain evidence="1 2">B-S-A8</strain>
    </source>
</reference>
<organism evidence="1 2">
    <name type="scientific">Streptomyces solicavernae</name>
    <dbReference type="NCBI Taxonomy" id="3043614"/>
    <lineage>
        <taxon>Bacteria</taxon>
        <taxon>Bacillati</taxon>
        <taxon>Actinomycetota</taxon>
        <taxon>Actinomycetes</taxon>
        <taxon>Kitasatosporales</taxon>
        <taxon>Streptomycetaceae</taxon>
        <taxon>Streptomyces</taxon>
    </lineage>
</organism>
<evidence type="ECO:0000313" key="2">
    <source>
        <dbReference type="Proteomes" id="UP001224661"/>
    </source>
</evidence>
<name>A0ABT6RM82_9ACTN</name>